<sequence>MTMVMTTNQTLQPSTKTVQSNSSLTKLDLTNKINNTTHLIFPNSLFLPMNYGPTNPRSFTDIRNHSWWKSNPTNQSYLTNAINRPNKKICRFNKTTEAMFYPGDSHSIQKASGGTLKSLTGTAGLSSYDIYQDPTILPYYIDPKTIQTLASQPKYALQYQNFQKALTKYQNARRGRIPTLYRITDFTYCDDMGRIFSRAPHPRQRGCRARYKDSQQRLVFQQYQLDSGSDFRNATWFDGPMGAVSMAAYIGIGYAGYAPSVQTQMYTSLQFDVHHIAENKFDVTPTTVIPLPTWMHLRWVHGSTYNNTQNTLFSRSKAPLIYE</sequence>
<proteinExistence type="predicted"/>
<dbReference type="EMBL" id="PP728731">
    <property type="protein sequence ID" value="XCH56248.1"/>
    <property type="molecule type" value="Genomic_DNA"/>
</dbReference>
<name>A0AAU8H8I5_9VIRU</name>
<protein>
    <submittedName>
        <fullName evidence="1">Cap2</fullName>
    </submittedName>
</protein>
<organism evidence="1">
    <name type="scientific">CRESS DNA virus</name>
    <dbReference type="NCBI Taxonomy" id="3138951"/>
    <lineage>
        <taxon>Viruses</taxon>
    </lineage>
</organism>
<evidence type="ECO:0000313" key="1">
    <source>
        <dbReference type="EMBL" id="XCH56248.1"/>
    </source>
</evidence>
<accession>A0AAU8H8I5</accession>
<reference evidence="1" key="1">
    <citation type="submission" date="2024-04" db="EMBL/GenBank/DDBJ databases">
        <authorList>
            <person name="He B."/>
            <person name="Yi L."/>
            <person name="Yan G."/>
            <person name="Tu C."/>
        </authorList>
    </citation>
    <scope>NUCLEOTIDE SEQUENCE</scope>
    <source>
        <strain evidence="1">XJ9C/CHN/2016</strain>
    </source>
</reference>